<organism evidence="1 2">
    <name type="scientific">Leucogyrophana mollusca</name>
    <dbReference type="NCBI Taxonomy" id="85980"/>
    <lineage>
        <taxon>Eukaryota</taxon>
        <taxon>Fungi</taxon>
        <taxon>Dikarya</taxon>
        <taxon>Basidiomycota</taxon>
        <taxon>Agaricomycotina</taxon>
        <taxon>Agaricomycetes</taxon>
        <taxon>Agaricomycetidae</taxon>
        <taxon>Boletales</taxon>
        <taxon>Boletales incertae sedis</taxon>
        <taxon>Leucogyrophana</taxon>
    </lineage>
</organism>
<keyword evidence="2" id="KW-1185">Reference proteome</keyword>
<name>A0ACB8B7N6_9AGAM</name>
<proteinExistence type="predicted"/>
<evidence type="ECO:0000313" key="2">
    <source>
        <dbReference type="Proteomes" id="UP000790709"/>
    </source>
</evidence>
<dbReference type="EMBL" id="MU266525">
    <property type="protein sequence ID" value="KAH7921474.1"/>
    <property type="molecule type" value="Genomic_DNA"/>
</dbReference>
<protein>
    <submittedName>
        <fullName evidence="1">Uncharacterized protein</fullName>
    </submittedName>
</protein>
<accession>A0ACB8B7N6</accession>
<dbReference type="Proteomes" id="UP000790709">
    <property type="component" value="Unassembled WGS sequence"/>
</dbReference>
<evidence type="ECO:0000313" key="1">
    <source>
        <dbReference type="EMBL" id="KAH7921474.1"/>
    </source>
</evidence>
<reference evidence="1" key="1">
    <citation type="journal article" date="2021" name="New Phytol.">
        <title>Evolutionary innovations through gain and loss of genes in the ectomycorrhizal Boletales.</title>
        <authorList>
            <person name="Wu G."/>
            <person name="Miyauchi S."/>
            <person name="Morin E."/>
            <person name="Kuo A."/>
            <person name="Drula E."/>
            <person name="Varga T."/>
            <person name="Kohler A."/>
            <person name="Feng B."/>
            <person name="Cao Y."/>
            <person name="Lipzen A."/>
            <person name="Daum C."/>
            <person name="Hundley H."/>
            <person name="Pangilinan J."/>
            <person name="Johnson J."/>
            <person name="Barry K."/>
            <person name="LaButti K."/>
            <person name="Ng V."/>
            <person name="Ahrendt S."/>
            <person name="Min B."/>
            <person name="Choi I.G."/>
            <person name="Park H."/>
            <person name="Plett J.M."/>
            <person name="Magnuson J."/>
            <person name="Spatafora J.W."/>
            <person name="Nagy L.G."/>
            <person name="Henrissat B."/>
            <person name="Grigoriev I.V."/>
            <person name="Yang Z.L."/>
            <person name="Xu J."/>
            <person name="Martin F.M."/>
        </authorList>
    </citation>
    <scope>NUCLEOTIDE SEQUENCE</scope>
    <source>
        <strain evidence="1">KUC20120723A-06</strain>
    </source>
</reference>
<sequence length="336" mass="36591">MLFYLTSCIISSSGVAFLYPGYASYKTLSQRPASEEDLERWLMYWSVLGCIVGVEYVAEWLVSWVPFYYPIKTIFLLYLALPQTRGSSYLYINHLQPFFHSHEAQIDATLASLKVRAYAFIQERLRALWDQVAGIIGQQQQANFNPAGGVTEGHAGAPPSMADPASGPAQLVMGLWRSYGPAVMASGAALLRQGATAAGTSSEQAWQTPANSSFRRPDAPRQESTQSAEERRRQLEAELAFLSKTGTSSTPGVPPLPVPPASGSYLSSSRSSSGSELRERTSSFTGRFEEVDVPSDAEGYDVGESSSGRSARPEARRPGSWFGWGGSADSEREKSE</sequence>
<comment type="caution">
    <text evidence="1">The sequence shown here is derived from an EMBL/GenBank/DDBJ whole genome shotgun (WGS) entry which is preliminary data.</text>
</comment>
<gene>
    <name evidence="1" type="ORF">BV22DRAFT_730091</name>
</gene>